<reference evidence="1 2" key="1">
    <citation type="submission" date="2017-07" db="EMBL/GenBank/DDBJ databases">
        <title>Genome Sequence of Antarctobacter heliothermus Strain SMS3 Isolated from a culture of the Diatom Skeletonema marinoi.</title>
        <authorList>
            <person name="Topel M."/>
            <person name="Pinder M.I.M."/>
            <person name="Johansson O.N."/>
            <person name="Kourtchenko O."/>
            <person name="Godhe A."/>
            <person name="Clarke A.K."/>
        </authorList>
    </citation>
    <scope>NUCLEOTIDE SEQUENCE [LARGE SCALE GENOMIC DNA]</scope>
    <source>
        <strain evidence="1 2">SMS3</strain>
    </source>
</reference>
<sequence>MLVPLITFETISAIYGEAFAKTWFRPVSAVKKSF</sequence>
<accession>A0A222E1B7</accession>
<dbReference type="Proteomes" id="UP000203589">
    <property type="component" value="Chromosome"/>
</dbReference>
<organism evidence="1 2">
    <name type="scientific">Antarctobacter heliothermus</name>
    <dbReference type="NCBI Taxonomy" id="74033"/>
    <lineage>
        <taxon>Bacteria</taxon>
        <taxon>Pseudomonadati</taxon>
        <taxon>Pseudomonadota</taxon>
        <taxon>Alphaproteobacteria</taxon>
        <taxon>Rhodobacterales</taxon>
        <taxon>Roseobacteraceae</taxon>
        <taxon>Antarctobacter</taxon>
    </lineage>
</organism>
<gene>
    <name evidence="1" type="ORF">ANTHELSMS3_01269</name>
</gene>
<proteinExistence type="predicted"/>
<evidence type="ECO:0000313" key="1">
    <source>
        <dbReference type="EMBL" id="ASP19980.1"/>
    </source>
</evidence>
<keyword evidence="2" id="KW-1185">Reference proteome</keyword>
<dbReference type="EMBL" id="CP022540">
    <property type="protein sequence ID" value="ASP19980.1"/>
    <property type="molecule type" value="Genomic_DNA"/>
</dbReference>
<name>A0A222E1B7_9RHOB</name>
<dbReference type="KEGG" id="aht:ANTHELSMS3_01269"/>
<evidence type="ECO:0000313" key="2">
    <source>
        <dbReference type="Proteomes" id="UP000203589"/>
    </source>
</evidence>
<protein>
    <submittedName>
        <fullName evidence="1">Uncharacterized protein</fullName>
    </submittedName>
</protein>
<dbReference type="AlphaFoldDB" id="A0A222E1B7"/>